<dbReference type="PANTHER" id="PTHR46599:SF3">
    <property type="entry name" value="PIGGYBAC TRANSPOSABLE ELEMENT-DERIVED PROTEIN 4"/>
    <property type="match status" value="1"/>
</dbReference>
<evidence type="ECO:0000256" key="1">
    <source>
        <dbReference type="SAM" id="MobiDB-lite"/>
    </source>
</evidence>
<keyword evidence="4" id="KW-1185">Reference proteome</keyword>
<evidence type="ECO:0000259" key="2">
    <source>
        <dbReference type="Pfam" id="PF13843"/>
    </source>
</evidence>
<feature type="compositionally biased region" description="Basic and acidic residues" evidence="1">
    <location>
        <begin position="390"/>
        <end position="406"/>
    </location>
</feature>
<evidence type="ECO:0000313" key="3">
    <source>
        <dbReference type="EMBL" id="KAG5277832.1"/>
    </source>
</evidence>
<dbReference type="InterPro" id="IPR029526">
    <property type="entry name" value="PGBD"/>
</dbReference>
<comment type="caution">
    <text evidence="3">The sequence shown here is derived from an EMBL/GenBank/DDBJ whole genome shotgun (WGS) entry which is preliminary data.</text>
</comment>
<proteinExistence type="predicted"/>
<dbReference type="PANTHER" id="PTHR46599">
    <property type="entry name" value="PIGGYBAC TRANSPOSABLE ELEMENT-DERIVED PROTEIN 4"/>
    <property type="match status" value="1"/>
</dbReference>
<gene>
    <name evidence="3" type="ORF">AALO_G00091870</name>
</gene>
<dbReference type="EMBL" id="JADWDJ010000007">
    <property type="protein sequence ID" value="KAG5277832.1"/>
    <property type="molecule type" value="Genomic_DNA"/>
</dbReference>
<protein>
    <recommendedName>
        <fullName evidence="2">PiggyBac transposable element-derived protein domain-containing protein</fullName>
    </recommendedName>
</protein>
<name>A0AAV6GV99_9TELE</name>
<accession>A0AAV6GV99</accession>
<dbReference type="Pfam" id="PF13843">
    <property type="entry name" value="DDE_Tnp_1_7"/>
    <property type="match status" value="1"/>
</dbReference>
<reference evidence="3" key="1">
    <citation type="submission" date="2020-10" db="EMBL/GenBank/DDBJ databases">
        <title>Chromosome-scale genome assembly of the Allis shad, Alosa alosa.</title>
        <authorList>
            <person name="Margot Z."/>
            <person name="Christophe K."/>
            <person name="Cabau C."/>
            <person name="Louis A."/>
            <person name="Berthelot C."/>
            <person name="Parey E."/>
            <person name="Roest Crollius H."/>
            <person name="Montfort J."/>
            <person name="Robinson-Rechavi M."/>
            <person name="Bucao C."/>
            <person name="Bouchez O."/>
            <person name="Gislard M."/>
            <person name="Lluch J."/>
            <person name="Milhes M."/>
            <person name="Lampietro C."/>
            <person name="Lopez Roques C."/>
            <person name="Donnadieu C."/>
            <person name="Braasch I."/>
            <person name="Desvignes T."/>
            <person name="Postlethwait J."/>
            <person name="Bobe J."/>
            <person name="Guiguen Y."/>
        </authorList>
    </citation>
    <scope>NUCLEOTIDE SEQUENCE</scope>
    <source>
        <strain evidence="3">M-15738</strain>
        <tissue evidence="3">Blood</tissue>
    </source>
</reference>
<feature type="domain" description="PiggyBac transposable element-derived protein" evidence="2">
    <location>
        <begin position="25"/>
        <end position="349"/>
    </location>
</feature>
<dbReference type="Proteomes" id="UP000823561">
    <property type="component" value="Chromosome 7"/>
</dbReference>
<evidence type="ECO:0000313" key="4">
    <source>
        <dbReference type="Proteomes" id="UP000823561"/>
    </source>
</evidence>
<feature type="region of interest" description="Disordered" evidence="1">
    <location>
        <begin position="380"/>
        <end position="410"/>
    </location>
</feature>
<organism evidence="3 4">
    <name type="scientific">Alosa alosa</name>
    <name type="common">allis shad</name>
    <dbReference type="NCBI Taxonomy" id="278164"/>
    <lineage>
        <taxon>Eukaryota</taxon>
        <taxon>Metazoa</taxon>
        <taxon>Chordata</taxon>
        <taxon>Craniata</taxon>
        <taxon>Vertebrata</taxon>
        <taxon>Euteleostomi</taxon>
        <taxon>Actinopterygii</taxon>
        <taxon>Neopterygii</taxon>
        <taxon>Teleostei</taxon>
        <taxon>Clupei</taxon>
        <taxon>Clupeiformes</taxon>
        <taxon>Clupeoidei</taxon>
        <taxon>Clupeidae</taxon>
        <taxon>Alosa</taxon>
    </lineage>
</organism>
<sequence>MNYCRQLLRKPTSMLSKPLPAETRANLQGRRVHSWRKVTVQELRQFFGLFFLTGIVKKPSLASYWSTDEVVSTPHFNKTMARNRFQQIWSFLHFSDNQANNGTDRLYKVRPVLDYVLSKFDELYQPNSNICIDEGTMAWRGRLTFKVYNPQKPIKYGIKSYIICDSETGYCFGMKPYCGEAGNLEDTVVTLLGRLAGQGYKLYMDNFYNSVALADRLLQMDTHICGTLRKNRGEPQTITNISNSDLGPGEVIALHNNTVMVLAWRDKKIVKMITSLHQDEMQTAEVWQRGHNERVPVQKPACIVAFNHSMNGVDRLDQNITYYPCVRKSAKWTNKFVLYLFQICLFNSFILYKARNPQGEHRKFLPFILSVVRSLTTRADEDAGGEEEVDIGRPNKDPRAPSRDPQSRLTGGVGVHVMAKYKATRKKKHPARVCRVCKKRGYRSETTYYCTSCVVPLHLKECYTLYHTQTDFATHT</sequence>
<dbReference type="AlphaFoldDB" id="A0AAV6GV99"/>